<proteinExistence type="predicted"/>
<protein>
    <submittedName>
        <fullName evidence="1">Uncharacterized protein</fullName>
    </submittedName>
</protein>
<evidence type="ECO:0000313" key="2">
    <source>
        <dbReference type="Proteomes" id="UP000076154"/>
    </source>
</evidence>
<dbReference type="InParanoid" id="A0A369KD23"/>
<comment type="caution">
    <text evidence="1">The sequence shown here is derived from an EMBL/GenBank/DDBJ whole genome shotgun (WGS) entry which is preliminary data.</text>
</comment>
<sequence length="356" mass="39647">MATIAPAPSGSRGEVILQPAYFTSSIFVKALRDDITTLILTYHEQYTNAQPAQPFLLFKSLWTTLGWKWLHFMVFDDRTRETFLNVVLRLFLERMVKTEAPYSRAVALFGFYTFFYTQPVGTAPPLHSISHVPIPLDHYASLKALPTLLNASHLLSLQPAVFQILSTLFKDDVFFIVPSSELGPLNPRDLPREIFLDEVTILPVDLTAPKKKGRPTKRDKAKKAKTALEELEKWLDQTAGTTPQDSSSPWTFPAEDTHETVTQATLEHYQAQKSHLLDSIDSHQQRMDIEKANEFVLERLKATEELVSVNGTLSTGANDVAGVARVERAAIEFTNAEGSHGGGVLSLLEGAGRSQV</sequence>
<evidence type="ECO:0000313" key="1">
    <source>
        <dbReference type="EMBL" id="RDB29663.1"/>
    </source>
</evidence>
<dbReference type="Proteomes" id="UP000076154">
    <property type="component" value="Unassembled WGS sequence"/>
</dbReference>
<organism evidence="1 2">
    <name type="scientific">Hypsizygus marmoreus</name>
    <name type="common">White beech mushroom</name>
    <name type="synonym">Agaricus marmoreus</name>
    <dbReference type="NCBI Taxonomy" id="39966"/>
    <lineage>
        <taxon>Eukaryota</taxon>
        <taxon>Fungi</taxon>
        <taxon>Dikarya</taxon>
        <taxon>Basidiomycota</taxon>
        <taxon>Agaricomycotina</taxon>
        <taxon>Agaricomycetes</taxon>
        <taxon>Agaricomycetidae</taxon>
        <taxon>Agaricales</taxon>
        <taxon>Tricholomatineae</taxon>
        <taxon>Lyophyllaceae</taxon>
        <taxon>Hypsizygus</taxon>
    </lineage>
</organism>
<name>A0A369KD23_HYPMA</name>
<dbReference type="Pfam" id="PF09808">
    <property type="entry name" value="SNAPC1"/>
    <property type="match status" value="1"/>
</dbReference>
<accession>A0A369KD23</accession>
<gene>
    <name evidence="1" type="ORF">Hypma_015696</name>
</gene>
<reference evidence="1" key="1">
    <citation type="submission" date="2018-04" db="EMBL/GenBank/DDBJ databases">
        <title>Whole genome sequencing of Hypsizygus marmoreus.</title>
        <authorList>
            <person name="Choi I.-G."/>
            <person name="Min B."/>
            <person name="Kim J.-G."/>
            <person name="Kim S."/>
            <person name="Oh Y.-L."/>
            <person name="Kong W.-S."/>
            <person name="Park H."/>
            <person name="Jeong J."/>
            <person name="Song E.-S."/>
        </authorList>
    </citation>
    <scope>NUCLEOTIDE SEQUENCE [LARGE SCALE GENOMIC DNA]</scope>
    <source>
        <strain evidence="1">51987-8</strain>
    </source>
</reference>
<dbReference type="InterPro" id="IPR019188">
    <property type="entry name" value="SNAPC1"/>
</dbReference>
<dbReference type="OrthoDB" id="3253083at2759"/>
<dbReference type="EMBL" id="LUEZ02000010">
    <property type="protein sequence ID" value="RDB29663.1"/>
    <property type="molecule type" value="Genomic_DNA"/>
</dbReference>
<dbReference type="AlphaFoldDB" id="A0A369KD23"/>
<keyword evidence="2" id="KW-1185">Reference proteome</keyword>
<dbReference type="STRING" id="39966.A0A369KD23"/>